<proteinExistence type="predicted"/>
<reference evidence="3 4" key="1">
    <citation type="journal article" date="2021" name="Sci. Rep.">
        <title>The distribution of antibiotic resistance genes in chicken gut microbiota commensals.</title>
        <authorList>
            <person name="Juricova H."/>
            <person name="Matiasovicova J."/>
            <person name="Kubasova T."/>
            <person name="Cejkova D."/>
            <person name="Rychlik I."/>
        </authorList>
    </citation>
    <scope>NUCLEOTIDE SEQUENCE [LARGE SCALE GENOMIC DNA]</scope>
    <source>
        <strain evidence="3 4">An431b</strain>
    </source>
</reference>
<dbReference type="EMBL" id="JACSNV010000004">
    <property type="protein sequence ID" value="MBM6877332.1"/>
    <property type="molecule type" value="Genomic_DNA"/>
</dbReference>
<accession>A0ABS2G9P2</accession>
<dbReference type="Gene3D" id="1.20.1600.10">
    <property type="entry name" value="Outer membrane efflux proteins (OEP)"/>
    <property type="match status" value="2"/>
</dbReference>
<evidence type="ECO:0000313" key="4">
    <source>
        <dbReference type="Proteomes" id="UP000729290"/>
    </source>
</evidence>
<sequence>MKYSLHKGKTVALALAAVLCLPATAFAAEDPMAGIKVIYSPSPEETAEPLPELTFEQALEKAEKKSPDLRSLADYGEFLQATKEDLWDKTGFFSVPDASYRQWISDYVYSYYSASQSTDSGMKQNAINTSMTKLALESTVKNYFTTILSDESNLEAAKEAAKVQDTSYEQGKLKNELGLMSDYQLEQLRIQTEQANNSVALLEYTLEQEYQKFNSLMGEDSEARFDLVYDVEYAPYELHGTMEQHINNKLNSDYTVLLKEQAVKDAEFKNNYLPASSDGSEAKQLQLNLDNANRDLKTTKENKELAIRNAYSTILQLETNYDNAQASLTQAQADYRVAQINLQAGNVTQLSVDQAALAVAKAQNELNQVVYNHDMQIYLFENTSLLGSAS</sequence>
<keyword evidence="1" id="KW-0175">Coiled coil</keyword>
<feature type="coiled-coil region" evidence="1">
    <location>
        <begin position="282"/>
        <end position="341"/>
    </location>
</feature>
<dbReference type="Proteomes" id="UP000729290">
    <property type="component" value="Unassembled WGS sequence"/>
</dbReference>
<protein>
    <submittedName>
        <fullName evidence="3">TolC family protein</fullName>
    </submittedName>
</protein>
<comment type="caution">
    <text evidence="3">The sequence shown here is derived from an EMBL/GenBank/DDBJ whole genome shotgun (WGS) entry which is preliminary data.</text>
</comment>
<evidence type="ECO:0000256" key="1">
    <source>
        <dbReference type="SAM" id="Coils"/>
    </source>
</evidence>
<dbReference type="SUPFAM" id="SSF56954">
    <property type="entry name" value="Outer membrane efflux proteins (OEP)"/>
    <property type="match status" value="1"/>
</dbReference>
<dbReference type="RefSeq" id="WP_205133340.1">
    <property type="nucleotide sequence ID" value="NZ_JACSNT010000005.1"/>
</dbReference>
<feature type="chain" id="PRO_5045912995" evidence="2">
    <location>
        <begin position="28"/>
        <end position="390"/>
    </location>
</feature>
<name>A0ABS2G9P2_9FIRM</name>
<organism evidence="3 4">
    <name type="scientific">Anaerotignum lactatifermentans</name>
    <dbReference type="NCBI Taxonomy" id="160404"/>
    <lineage>
        <taxon>Bacteria</taxon>
        <taxon>Bacillati</taxon>
        <taxon>Bacillota</taxon>
        <taxon>Clostridia</taxon>
        <taxon>Lachnospirales</taxon>
        <taxon>Anaerotignaceae</taxon>
        <taxon>Anaerotignum</taxon>
    </lineage>
</organism>
<keyword evidence="2" id="KW-0732">Signal</keyword>
<feature type="signal peptide" evidence="2">
    <location>
        <begin position="1"/>
        <end position="27"/>
    </location>
</feature>
<gene>
    <name evidence="3" type="ORF">H9X83_04040</name>
</gene>
<evidence type="ECO:0000313" key="3">
    <source>
        <dbReference type="EMBL" id="MBM6877332.1"/>
    </source>
</evidence>
<evidence type="ECO:0000256" key="2">
    <source>
        <dbReference type="SAM" id="SignalP"/>
    </source>
</evidence>
<keyword evidence="4" id="KW-1185">Reference proteome</keyword>